<accession>A0A068CCJ1</accession>
<evidence type="ECO:0000313" key="1">
    <source>
        <dbReference type="EMBL" id="AID17923.1"/>
    </source>
</evidence>
<dbReference type="RefSeq" id="YP_009055430.1">
    <property type="nucleotide sequence ID" value="NC_024785.1"/>
</dbReference>
<gene>
    <name evidence="1" type="ORF">BPABA14_00090</name>
</gene>
<sequence>MDFMEAIKKGLEASKNYDRNLDQIIEVIIEANKAICEKTGVLGGFILVKSNRSLSCTQAVMSIEIDKQHAFPIKLNTISGNYIANDIWDLKEVVHKILSHPNFGFYVRRLMENKK</sequence>
<reference evidence="1 2" key="1">
    <citation type="submission" date="2014-05" db="EMBL/GenBank/DDBJ databases">
        <title>Complete Genome Sequence of the Acinetobacter phage YMC/13/01/C62.</title>
        <authorList>
            <person name="Jeon J."/>
            <person name="Yong D."/>
            <person name="Lee K."/>
        </authorList>
    </citation>
    <scope>NUCLEOTIDE SEQUENCE [LARGE SCALE GENOMIC DNA]</scope>
</reference>
<dbReference type="EMBL" id="KJ817802">
    <property type="protein sequence ID" value="AID17923.1"/>
    <property type="molecule type" value="Genomic_DNA"/>
</dbReference>
<evidence type="ECO:0000313" key="2">
    <source>
        <dbReference type="Proteomes" id="UP000027393"/>
    </source>
</evidence>
<name>A0A068CCJ1_9CAUD</name>
<protein>
    <submittedName>
        <fullName evidence="1">Uncharacterized protein</fullName>
    </submittedName>
</protein>
<dbReference type="OrthoDB" id="14685at10239"/>
<dbReference type="Proteomes" id="UP000027393">
    <property type="component" value="Segment"/>
</dbReference>
<organism evidence="1 2">
    <name type="scientific">Acinetobacter phage YMC-13-01-C62</name>
    <dbReference type="NCBI Taxonomy" id="1505225"/>
    <lineage>
        <taxon>Viruses</taxon>
        <taxon>Duplodnaviria</taxon>
        <taxon>Heunggongvirae</taxon>
        <taxon>Uroviricota</taxon>
        <taxon>Caudoviricetes</taxon>
        <taxon>Obolenskvirus</taxon>
        <taxon>Obolenskvirus AbC62</taxon>
    </lineage>
</organism>
<proteinExistence type="predicted"/>
<keyword evidence="2" id="KW-1185">Reference proteome</keyword>
<dbReference type="GeneID" id="20283698"/>
<dbReference type="KEGG" id="vg:20283698"/>